<dbReference type="OrthoDB" id="8534453at2"/>
<evidence type="ECO:0000313" key="2">
    <source>
        <dbReference type="Proteomes" id="UP000199250"/>
    </source>
</evidence>
<dbReference type="Proteomes" id="UP000199250">
    <property type="component" value="Unassembled WGS sequence"/>
</dbReference>
<dbReference type="RefSeq" id="WP_090731256.1">
    <property type="nucleotide sequence ID" value="NZ_FNYQ01000025.1"/>
</dbReference>
<gene>
    <name evidence="1" type="ORF">SAMN04244572_01811</name>
</gene>
<evidence type="ECO:0000313" key="1">
    <source>
        <dbReference type="EMBL" id="SEI83022.1"/>
    </source>
</evidence>
<dbReference type="SUPFAM" id="SSF56112">
    <property type="entry name" value="Protein kinase-like (PK-like)"/>
    <property type="match status" value="1"/>
</dbReference>
<accession>A0A1H6U521</accession>
<dbReference type="AlphaFoldDB" id="A0A1H6U521"/>
<name>A0A1H6U521_9GAMM</name>
<protein>
    <submittedName>
        <fullName evidence="1">Uncharacterized protein</fullName>
    </submittedName>
</protein>
<organism evidence="1 2">
    <name type="scientific">Azotobacter beijerinckii</name>
    <dbReference type="NCBI Taxonomy" id="170623"/>
    <lineage>
        <taxon>Bacteria</taxon>
        <taxon>Pseudomonadati</taxon>
        <taxon>Pseudomonadota</taxon>
        <taxon>Gammaproteobacteria</taxon>
        <taxon>Pseudomonadales</taxon>
        <taxon>Pseudomonadaceae</taxon>
        <taxon>Azotobacter</taxon>
    </lineage>
</organism>
<proteinExistence type="predicted"/>
<reference evidence="1 2" key="1">
    <citation type="submission" date="2016-10" db="EMBL/GenBank/DDBJ databases">
        <authorList>
            <person name="de Groot N.N."/>
        </authorList>
    </citation>
    <scope>NUCLEOTIDE SEQUENCE [LARGE SCALE GENOMIC DNA]</scope>
    <source>
        <strain evidence="1 2">DSM 373</strain>
    </source>
</reference>
<sequence length="209" mass="23985">MRIVSAQELEKWLGNGQVLEKDGRGPKVVALDDGRFLKIFHTRRHPLLARLQPAAQRFSRNAGQLGQRGIRTPQIVETFWLDRAAGLSACLYHPLPGISVEQLYRQAPQQIADLLPALAEFIRHLHERGIYFRSLHLGNIIRMPDGQFGLIDILDLRCRQGALSAWLVRRNLCHLRHYLERRQLTDFPLDTLCELYRRPVCASAPDKAK</sequence>
<dbReference type="InterPro" id="IPR011009">
    <property type="entry name" value="Kinase-like_dom_sf"/>
</dbReference>
<dbReference type="EMBL" id="FNYQ01000025">
    <property type="protein sequence ID" value="SEI83022.1"/>
    <property type="molecule type" value="Genomic_DNA"/>
</dbReference>